<organism evidence="2 3">
    <name type="scientific">Halomicronema hongdechloris C2206</name>
    <dbReference type="NCBI Taxonomy" id="1641165"/>
    <lineage>
        <taxon>Bacteria</taxon>
        <taxon>Bacillati</taxon>
        <taxon>Cyanobacteriota</taxon>
        <taxon>Cyanophyceae</taxon>
        <taxon>Nodosilineales</taxon>
        <taxon>Nodosilineaceae</taxon>
        <taxon>Halomicronema</taxon>
    </lineage>
</organism>
<reference evidence="2 3" key="1">
    <citation type="journal article" date="2016" name="Biochim. Biophys. Acta">
        <title>Characterization of red-shifted phycobilisomes isolated from the chlorophyll f-containing cyanobacterium Halomicronema hongdechloris.</title>
        <authorList>
            <person name="Li Y."/>
            <person name="Lin Y."/>
            <person name="Garvey C.J."/>
            <person name="Birch D."/>
            <person name="Corkery R.W."/>
            <person name="Loughlin P.C."/>
            <person name="Scheer H."/>
            <person name="Willows R.D."/>
            <person name="Chen M."/>
        </authorList>
    </citation>
    <scope>NUCLEOTIDE SEQUENCE [LARGE SCALE GENOMIC DNA]</scope>
    <source>
        <strain evidence="2 3">C2206</strain>
    </source>
</reference>
<evidence type="ECO:0000313" key="3">
    <source>
        <dbReference type="Proteomes" id="UP000191901"/>
    </source>
</evidence>
<accession>A0A1Z3HT91</accession>
<dbReference type="InterPro" id="IPR002123">
    <property type="entry name" value="Plipid/glycerol_acylTrfase"/>
</dbReference>
<dbReference type="SUPFAM" id="SSF69593">
    <property type="entry name" value="Glycerol-3-phosphate (1)-acyltransferase"/>
    <property type="match status" value="1"/>
</dbReference>
<name>A0A1Z3HT91_9CYAN</name>
<evidence type="ECO:0000259" key="1">
    <source>
        <dbReference type="SMART" id="SM00563"/>
    </source>
</evidence>
<dbReference type="Pfam" id="PF01553">
    <property type="entry name" value="Acyltransferase"/>
    <property type="match status" value="1"/>
</dbReference>
<protein>
    <recommendedName>
        <fullName evidence="1">Phospholipid/glycerol acyltransferase domain-containing protein</fullName>
    </recommendedName>
</protein>
<dbReference type="OrthoDB" id="524611at2"/>
<keyword evidence="3" id="KW-1185">Reference proteome</keyword>
<evidence type="ECO:0000313" key="2">
    <source>
        <dbReference type="EMBL" id="ASC73528.1"/>
    </source>
</evidence>
<gene>
    <name evidence="2" type="ORF">XM38_044950</name>
</gene>
<sequence>MCDRNPAVFYGPRLTSWLVWLVQRLAEPLGRRLYWVDLVLSQADHQVLAALAQERVILLPNHPTFQDPIVMFLLSARVNQAFHYLAALETFTNPHAMVFMAADNSFWRILLRLMDEHTWCFRNFLQRLGLYSVRRGLADRASIAQTLALLQQSQTHLVIFPEGGCSFQNDTVMPFRAGGIQLAFQALNRCAKQDRPLPDLYVLPVAIKYVYTEDMQPVIEATLQRLEQALALDDVMVSTPDAYTRLRRIAEAVLGRLEQEYDQHRPEATTLSLDDRITHLKQAVLDACEAQLGLSAAPETPVRERVYRIQHALRNGSDSEPSELFFSPESVEKATARLLNFDAICDGYVAANPTPERFLDTLIRLEREVFEIDQPPPKGHRQAILRLGTPINLKDAFADYCQDRTATVERLTNQAQAAVQAMLDGVNGGKAGKREG</sequence>
<proteinExistence type="predicted"/>
<dbReference type="AlphaFoldDB" id="A0A1Z3HT91"/>
<dbReference type="EMBL" id="CP021983">
    <property type="protein sequence ID" value="ASC73528.1"/>
    <property type="molecule type" value="Genomic_DNA"/>
</dbReference>
<dbReference type="GO" id="GO:0016746">
    <property type="term" value="F:acyltransferase activity"/>
    <property type="evidence" value="ECO:0007669"/>
    <property type="project" value="InterPro"/>
</dbReference>
<dbReference type="Proteomes" id="UP000191901">
    <property type="component" value="Chromosome"/>
</dbReference>
<dbReference type="KEGG" id="hhg:XM38_044950"/>
<feature type="domain" description="Phospholipid/glycerol acyltransferase" evidence="1">
    <location>
        <begin position="56"/>
        <end position="210"/>
    </location>
</feature>
<dbReference type="RefSeq" id="WP_088431016.1">
    <property type="nucleotide sequence ID" value="NZ_CP021983.2"/>
</dbReference>
<dbReference type="SMART" id="SM00563">
    <property type="entry name" value="PlsC"/>
    <property type="match status" value="1"/>
</dbReference>
<dbReference type="STRING" id="1641165.XM38_26425"/>